<proteinExistence type="predicted"/>
<dbReference type="SMART" id="SM00032">
    <property type="entry name" value="CCP"/>
    <property type="match status" value="6"/>
</dbReference>
<dbReference type="Pfam" id="PF00084">
    <property type="entry name" value="Sushi"/>
    <property type="match status" value="4"/>
</dbReference>
<dbReference type="PANTHER" id="PTHR45785">
    <property type="entry name" value="COMPLEMENT FACTOR H-RELATED"/>
    <property type="match status" value="1"/>
</dbReference>
<evidence type="ECO:0000313" key="8">
    <source>
        <dbReference type="Proteomes" id="UP001162483"/>
    </source>
</evidence>
<dbReference type="CDD" id="cd00033">
    <property type="entry name" value="CCP"/>
    <property type="match status" value="3"/>
</dbReference>
<evidence type="ECO:0000256" key="1">
    <source>
        <dbReference type="ARBA" id="ARBA00004328"/>
    </source>
</evidence>
<keyword evidence="4 5" id="KW-1015">Disulfide bond</keyword>
<dbReference type="InterPro" id="IPR051503">
    <property type="entry name" value="ComplSys_Reg/VirEntry_Med"/>
</dbReference>
<organism evidence="7 8">
    <name type="scientific">Staurois parvus</name>
    <dbReference type="NCBI Taxonomy" id="386267"/>
    <lineage>
        <taxon>Eukaryota</taxon>
        <taxon>Metazoa</taxon>
        <taxon>Chordata</taxon>
        <taxon>Craniata</taxon>
        <taxon>Vertebrata</taxon>
        <taxon>Euteleostomi</taxon>
        <taxon>Amphibia</taxon>
        <taxon>Batrachia</taxon>
        <taxon>Anura</taxon>
        <taxon>Neobatrachia</taxon>
        <taxon>Ranoidea</taxon>
        <taxon>Ranidae</taxon>
        <taxon>Staurois</taxon>
    </lineage>
</organism>
<feature type="disulfide bond" evidence="5">
    <location>
        <begin position="193"/>
        <end position="236"/>
    </location>
</feature>
<keyword evidence="2 5" id="KW-0768">Sushi</keyword>
<dbReference type="SUPFAM" id="SSF57535">
    <property type="entry name" value="Complement control module/SCR domain"/>
    <property type="match status" value="8"/>
</dbReference>
<name>A0ABN9EZE9_9NEOB</name>
<evidence type="ECO:0000256" key="3">
    <source>
        <dbReference type="ARBA" id="ARBA00022729"/>
    </source>
</evidence>
<evidence type="ECO:0000313" key="7">
    <source>
        <dbReference type="EMBL" id="CAI9590158.1"/>
    </source>
</evidence>
<comment type="subcellular location">
    <subcellularLocation>
        <location evidence="1">Virion</location>
    </subcellularLocation>
</comment>
<evidence type="ECO:0000256" key="2">
    <source>
        <dbReference type="ARBA" id="ARBA00022659"/>
    </source>
</evidence>
<evidence type="ECO:0000259" key="6">
    <source>
        <dbReference type="PROSITE" id="PS50923"/>
    </source>
</evidence>
<accession>A0ABN9EZE9</accession>
<comment type="caution">
    <text evidence="7">The sequence shown here is derived from an EMBL/GenBank/DDBJ whole genome shotgun (WGS) entry which is preliminary data.</text>
</comment>
<keyword evidence="3" id="KW-0732">Signal</keyword>
<dbReference type="InterPro" id="IPR000436">
    <property type="entry name" value="Sushi_SCR_CCP_dom"/>
</dbReference>
<gene>
    <name evidence="7" type="ORF">SPARVUS_LOCUS11008969</name>
</gene>
<dbReference type="Proteomes" id="UP001162483">
    <property type="component" value="Unassembled WGS sequence"/>
</dbReference>
<comment type="caution">
    <text evidence="5">Lacks conserved residue(s) required for the propagation of feature annotation.</text>
</comment>
<dbReference type="PROSITE" id="PS50923">
    <property type="entry name" value="SUSHI"/>
    <property type="match status" value="4"/>
</dbReference>
<evidence type="ECO:0000256" key="5">
    <source>
        <dbReference type="PROSITE-ProRule" id="PRU00302"/>
    </source>
</evidence>
<dbReference type="PANTHER" id="PTHR45785:SF2">
    <property type="entry name" value="COMPLEMENT FACTOR H-RELATED"/>
    <property type="match status" value="1"/>
</dbReference>
<feature type="domain" description="Sushi" evidence="6">
    <location>
        <begin position="71"/>
        <end position="128"/>
    </location>
</feature>
<feature type="disulfide bond" evidence="5">
    <location>
        <begin position="132"/>
        <end position="175"/>
    </location>
</feature>
<dbReference type="Gene3D" id="2.10.70.10">
    <property type="entry name" value="Complement Module, domain 1"/>
    <property type="match status" value="8"/>
</dbReference>
<reference evidence="7" key="1">
    <citation type="submission" date="2023-05" db="EMBL/GenBank/DDBJ databases">
        <authorList>
            <person name="Stuckert A."/>
        </authorList>
    </citation>
    <scope>NUCLEOTIDE SEQUENCE</scope>
</reference>
<evidence type="ECO:0000256" key="4">
    <source>
        <dbReference type="ARBA" id="ARBA00023157"/>
    </source>
</evidence>
<feature type="domain" description="Sushi" evidence="6">
    <location>
        <begin position="130"/>
        <end position="188"/>
    </location>
</feature>
<protein>
    <recommendedName>
        <fullName evidence="6">Sushi domain-containing protein</fullName>
    </recommendedName>
</protein>
<sequence length="517" mass="57675">MVSCSTMFPEIKCFVLPSTGFRKLHPVYFNGQVGKFSCDGGMILRGSAISQCYYYGWDPPLPVCEVADKSSKCPSPPQPANTEDIEQKWDYFDGDKIQVKCKTGFKLHGPTSVVCQNDKWTSPPQCVRTLKCDKPPSIPFGTLDQATTDIYYSGDVVIYKCSKDFEMNGEAESICINGKWSLPPACSKQGQNCTSPPIVTYGEVKGITQEQYTSGSILEYQCTKLYKALGSLEITCRNGLWTEPPVCLEPCTVGQRELFNNNIQLKNFITEKQYFEHGRIIEFLCLPGYQLETSPSTLTTKCERGKLIYPTCAKKVSDGCAISKEVMLKNGINLNNASLNVAEGFTVEFQCVGNLVPERTLTAKCNEGEIVYPQCIEQSSDSCQLSEQKIIKNNILLPRSVSHRKVFRSGENMQIRCKPGHFGLSPALELKCLDGKMTYPKCSRGRPCRISQEKVDENFLELNAIDDDKVYFEDGENIHFVCKPGYSSESDLKGLCIKQDILYPLCHKTVTASSDAK</sequence>
<keyword evidence="8" id="KW-1185">Reference proteome</keyword>
<dbReference type="EMBL" id="CATNWA010016132">
    <property type="protein sequence ID" value="CAI9590158.1"/>
    <property type="molecule type" value="Genomic_DNA"/>
</dbReference>
<dbReference type="InterPro" id="IPR035976">
    <property type="entry name" value="Sushi/SCR/CCP_sf"/>
</dbReference>
<feature type="domain" description="Sushi" evidence="6">
    <location>
        <begin position="11"/>
        <end position="66"/>
    </location>
</feature>
<feature type="domain" description="Sushi" evidence="6">
    <location>
        <begin position="191"/>
        <end position="249"/>
    </location>
</feature>